<evidence type="ECO:0008006" key="3">
    <source>
        <dbReference type="Google" id="ProtNLM"/>
    </source>
</evidence>
<organism evidence="1 2">
    <name type="scientific">Pleurodeles waltl</name>
    <name type="common">Iberian ribbed newt</name>
    <dbReference type="NCBI Taxonomy" id="8319"/>
    <lineage>
        <taxon>Eukaryota</taxon>
        <taxon>Metazoa</taxon>
        <taxon>Chordata</taxon>
        <taxon>Craniata</taxon>
        <taxon>Vertebrata</taxon>
        <taxon>Euteleostomi</taxon>
        <taxon>Amphibia</taxon>
        <taxon>Batrachia</taxon>
        <taxon>Caudata</taxon>
        <taxon>Salamandroidea</taxon>
        <taxon>Salamandridae</taxon>
        <taxon>Pleurodelinae</taxon>
        <taxon>Pleurodeles</taxon>
    </lineage>
</organism>
<dbReference type="InterPro" id="IPR004244">
    <property type="entry name" value="Transposase_22"/>
</dbReference>
<dbReference type="Gene3D" id="3.30.70.1820">
    <property type="entry name" value="L1 transposable element, RRM domain"/>
    <property type="match status" value="1"/>
</dbReference>
<comment type="caution">
    <text evidence="1">The sequence shown here is derived from an EMBL/GenBank/DDBJ whole genome shotgun (WGS) entry which is preliminary data.</text>
</comment>
<evidence type="ECO:0000313" key="1">
    <source>
        <dbReference type="EMBL" id="KAJ1082231.1"/>
    </source>
</evidence>
<protein>
    <recommendedName>
        <fullName evidence="3">BEN domain-containing protein</fullName>
    </recommendedName>
</protein>
<dbReference type="Proteomes" id="UP001066276">
    <property type="component" value="Chromosome 12"/>
</dbReference>
<evidence type="ECO:0000313" key="2">
    <source>
        <dbReference type="Proteomes" id="UP001066276"/>
    </source>
</evidence>
<dbReference type="EMBL" id="JANPWB010000016">
    <property type="protein sequence ID" value="KAJ1082231.1"/>
    <property type="molecule type" value="Genomic_DNA"/>
</dbReference>
<reference evidence="1" key="1">
    <citation type="journal article" date="2022" name="bioRxiv">
        <title>Sequencing and chromosome-scale assembly of the giantPleurodeles waltlgenome.</title>
        <authorList>
            <person name="Brown T."/>
            <person name="Elewa A."/>
            <person name="Iarovenko S."/>
            <person name="Subramanian E."/>
            <person name="Araus A.J."/>
            <person name="Petzold A."/>
            <person name="Susuki M."/>
            <person name="Suzuki K.-i.T."/>
            <person name="Hayashi T."/>
            <person name="Toyoda A."/>
            <person name="Oliveira C."/>
            <person name="Osipova E."/>
            <person name="Leigh N.D."/>
            <person name="Simon A."/>
            <person name="Yun M.H."/>
        </authorList>
    </citation>
    <scope>NUCLEOTIDE SEQUENCE</scope>
    <source>
        <strain evidence="1">20211129_DDA</strain>
        <tissue evidence="1">Liver</tissue>
    </source>
</reference>
<gene>
    <name evidence="1" type="ORF">NDU88_002399</name>
</gene>
<name>A0AAV7KS08_PLEWA</name>
<dbReference type="PANTHER" id="PTHR11505">
    <property type="entry name" value="L1 TRANSPOSABLE ELEMENT-RELATED"/>
    <property type="match status" value="1"/>
</dbReference>
<dbReference type="AlphaFoldDB" id="A0AAV7KS08"/>
<keyword evidence="2" id="KW-1185">Reference proteome</keyword>
<accession>A0AAV7KS08</accession>
<sequence>MTASLDVSEQPGLIGTGTGLESSLQEGLEGLRDGISDDIIQLKNPCDMLPQIYPITENQADSMNNQRADKALIQPENVQQRSPDGKGGNLAEDLVNLDNVGLSNSGKMEAARSVTPRDKELVQSDKLFSLSDHSSWSSNERSDFEADKISLEPDSEISSLASDKELLESGKINTGDLAVYGNTEKQCNPVSLETIYQSIMEHRVESKIESRRTQLACRKMRAQIRRVAKTCSEFASRMEIQISRLEDDAGSQKVTRETMEKQLEDTQWKLTDLEDRLRRNYLRELGIPEGVEGADPRGFVVALFKEAFPGLNQWEWEREIQRAHRFPFNRKGISSAEEGGRPRAMLISLLNFQARQAVYDLARPNSRRKARGCDFFVRPDFCHTTVEKRWRLRQLIQPLQNKGAQAFLRLN</sequence>
<proteinExistence type="predicted"/>